<dbReference type="Proteomes" id="UP001141806">
    <property type="component" value="Unassembled WGS sequence"/>
</dbReference>
<evidence type="ECO:0000313" key="1">
    <source>
        <dbReference type="EMBL" id="KAJ4952180.1"/>
    </source>
</evidence>
<keyword evidence="2" id="KW-1185">Reference proteome</keyword>
<proteinExistence type="predicted"/>
<protein>
    <submittedName>
        <fullName evidence="1">Uncharacterized protein</fullName>
    </submittedName>
</protein>
<dbReference type="AlphaFoldDB" id="A0A9Q0GTI7"/>
<name>A0A9Q0GTI7_9MAGN</name>
<sequence>MYISVQRAEISTLVLHGRPPPVMTRHHRSSWFHLMPTWPPPVIVPQQRRSEIVLHRSKSDTNTNVHFLDCLIRVPYRDFSTASAICRRRKAEIFQTSRIFVLDLLAFDPLDGPAEFHFILYVQGKPNGDASWNLSFEAQSATFVDQSSFIYWQSPELKCFFGSSQENQHDCRFMP</sequence>
<evidence type="ECO:0000313" key="2">
    <source>
        <dbReference type="Proteomes" id="UP001141806"/>
    </source>
</evidence>
<accession>A0A9Q0GTI7</accession>
<gene>
    <name evidence="1" type="ORF">NE237_029012</name>
</gene>
<organism evidence="1 2">
    <name type="scientific">Protea cynaroides</name>
    <dbReference type="NCBI Taxonomy" id="273540"/>
    <lineage>
        <taxon>Eukaryota</taxon>
        <taxon>Viridiplantae</taxon>
        <taxon>Streptophyta</taxon>
        <taxon>Embryophyta</taxon>
        <taxon>Tracheophyta</taxon>
        <taxon>Spermatophyta</taxon>
        <taxon>Magnoliopsida</taxon>
        <taxon>Proteales</taxon>
        <taxon>Proteaceae</taxon>
        <taxon>Protea</taxon>
    </lineage>
</organism>
<dbReference type="EMBL" id="JAMYWD010000012">
    <property type="protein sequence ID" value="KAJ4952180.1"/>
    <property type="molecule type" value="Genomic_DNA"/>
</dbReference>
<reference evidence="1" key="1">
    <citation type="journal article" date="2023" name="Plant J.">
        <title>The genome of the king protea, Protea cynaroides.</title>
        <authorList>
            <person name="Chang J."/>
            <person name="Duong T.A."/>
            <person name="Schoeman C."/>
            <person name="Ma X."/>
            <person name="Roodt D."/>
            <person name="Barker N."/>
            <person name="Li Z."/>
            <person name="Van de Peer Y."/>
            <person name="Mizrachi E."/>
        </authorList>
    </citation>
    <scope>NUCLEOTIDE SEQUENCE</scope>
    <source>
        <tissue evidence="1">Young leaves</tissue>
    </source>
</reference>
<comment type="caution">
    <text evidence="1">The sequence shown here is derived from an EMBL/GenBank/DDBJ whole genome shotgun (WGS) entry which is preliminary data.</text>
</comment>